<dbReference type="EMBL" id="BSTJ01000009">
    <property type="protein sequence ID" value="GLY78707.1"/>
    <property type="molecule type" value="Genomic_DNA"/>
</dbReference>
<dbReference type="SUPFAM" id="SSF54826">
    <property type="entry name" value="Enolase N-terminal domain-like"/>
    <property type="match status" value="1"/>
</dbReference>
<organism evidence="5 6">
    <name type="scientific">Actinoallomurus iriomotensis</name>
    <dbReference type="NCBI Taxonomy" id="478107"/>
    <lineage>
        <taxon>Bacteria</taxon>
        <taxon>Bacillati</taxon>
        <taxon>Actinomycetota</taxon>
        <taxon>Actinomycetes</taxon>
        <taxon>Streptosporangiales</taxon>
        <taxon>Thermomonosporaceae</taxon>
        <taxon>Actinoallomurus</taxon>
    </lineage>
</organism>
<feature type="domain" description="Mandelate racemase/muconate lactonizing enzyme C-terminal" evidence="4">
    <location>
        <begin position="147"/>
        <end position="244"/>
    </location>
</feature>
<dbReference type="InterPro" id="IPR036849">
    <property type="entry name" value="Enolase-like_C_sf"/>
</dbReference>
<evidence type="ECO:0000256" key="2">
    <source>
        <dbReference type="ARBA" id="ARBA00022723"/>
    </source>
</evidence>
<dbReference type="SFLD" id="SFLDS00001">
    <property type="entry name" value="Enolase"/>
    <property type="match status" value="1"/>
</dbReference>
<proteinExistence type="predicted"/>
<dbReference type="InterPro" id="IPR013341">
    <property type="entry name" value="Mandelate_racemase_N_dom"/>
</dbReference>
<dbReference type="GO" id="GO:0000287">
    <property type="term" value="F:magnesium ion binding"/>
    <property type="evidence" value="ECO:0007669"/>
    <property type="project" value="TreeGrafter"/>
</dbReference>
<dbReference type="Proteomes" id="UP001165135">
    <property type="component" value="Unassembled WGS sequence"/>
</dbReference>
<dbReference type="GO" id="GO:0016052">
    <property type="term" value="P:carbohydrate catabolic process"/>
    <property type="evidence" value="ECO:0007669"/>
    <property type="project" value="TreeGrafter"/>
</dbReference>
<dbReference type="InterPro" id="IPR029065">
    <property type="entry name" value="Enolase_C-like"/>
</dbReference>
<dbReference type="Gene3D" id="3.30.390.10">
    <property type="entry name" value="Enolase-like, N-terminal domain"/>
    <property type="match status" value="1"/>
</dbReference>
<comment type="cofactor">
    <cofactor evidence="1">
        <name>Mg(2+)</name>
        <dbReference type="ChEBI" id="CHEBI:18420"/>
    </cofactor>
</comment>
<dbReference type="PANTHER" id="PTHR13794">
    <property type="entry name" value="ENOLASE SUPERFAMILY, MANDELATE RACEMASE"/>
    <property type="match status" value="1"/>
</dbReference>
<evidence type="ECO:0000313" key="6">
    <source>
        <dbReference type="Proteomes" id="UP001165135"/>
    </source>
</evidence>
<evidence type="ECO:0000256" key="1">
    <source>
        <dbReference type="ARBA" id="ARBA00001946"/>
    </source>
</evidence>
<sequence>MPAVIKASAYLVDIEVETVRTDASQAFLKQETLFVELTTDDGLTGTGYSYTIGTGGRAVLAMLRDHLLPALVGRDSREIEGAWRAMYDSTRATMVGPLTALGLAAADLALWDLRCLRAGEPLWRVAGGHQSAVPMYDTERGWLQLSEDDLVAGALEAREQGFSGVKIKVGKPTAGEDAARVRAVREAVGADMEIMVDANQAFTPAEAVRRAARLEPYDVAWFEEPLPADDVAGHERLAASTAIPVAVGESIYSLAHFREYLQRGAAGIVQPDVSRIGGITPWLKVAHLAEAFGAPVCPHFLMEIHTSLVAAVPNGRYVEYIPQLRAVTTRQPRISDGHAFAPEEPGLGISWDRDRIDDRRVA</sequence>
<name>A0A9W6RRC9_9ACTN</name>
<keyword evidence="3" id="KW-0460">Magnesium</keyword>
<dbReference type="CDD" id="cd03316">
    <property type="entry name" value="MR_like"/>
    <property type="match status" value="1"/>
</dbReference>
<dbReference type="AlphaFoldDB" id="A0A9W6RRC9"/>
<protein>
    <submittedName>
        <fullName evidence="5">Mandelate racemase</fullName>
    </submittedName>
</protein>
<dbReference type="InterPro" id="IPR029017">
    <property type="entry name" value="Enolase-like_N"/>
</dbReference>
<dbReference type="InterPro" id="IPR013342">
    <property type="entry name" value="Mandelate_racemase_C"/>
</dbReference>
<dbReference type="Pfam" id="PF02746">
    <property type="entry name" value="MR_MLE_N"/>
    <property type="match status" value="1"/>
</dbReference>
<dbReference type="SMART" id="SM00922">
    <property type="entry name" value="MR_MLE"/>
    <property type="match status" value="1"/>
</dbReference>
<reference evidence="5" key="1">
    <citation type="submission" date="2023-03" db="EMBL/GenBank/DDBJ databases">
        <title>Actinoallomurus iriomotensis NBRC 103681.</title>
        <authorList>
            <person name="Ichikawa N."/>
            <person name="Sato H."/>
            <person name="Tonouchi N."/>
        </authorList>
    </citation>
    <scope>NUCLEOTIDE SEQUENCE</scope>
    <source>
        <strain evidence="5">NBRC 103681</strain>
    </source>
</reference>
<dbReference type="Gene3D" id="3.20.20.120">
    <property type="entry name" value="Enolase-like C-terminal domain"/>
    <property type="match status" value="1"/>
</dbReference>
<comment type="caution">
    <text evidence="5">The sequence shown here is derived from an EMBL/GenBank/DDBJ whole genome shotgun (WGS) entry which is preliminary data.</text>
</comment>
<dbReference type="Pfam" id="PF13378">
    <property type="entry name" value="MR_MLE_C"/>
    <property type="match status" value="1"/>
</dbReference>
<keyword evidence="2" id="KW-0479">Metal-binding</keyword>
<accession>A0A9W6RRC9</accession>
<dbReference type="SFLD" id="SFLDG00179">
    <property type="entry name" value="mandelate_racemase"/>
    <property type="match status" value="1"/>
</dbReference>
<evidence type="ECO:0000313" key="5">
    <source>
        <dbReference type="EMBL" id="GLY78707.1"/>
    </source>
</evidence>
<evidence type="ECO:0000259" key="4">
    <source>
        <dbReference type="SMART" id="SM00922"/>
    </source>
</evidence>
<gene>
    <name evidence="5" type="ORF">Airi01_069740</name>
</gene>
<dbReference type="SUPFAM" id="SSF51604">
    <property type="entry name" value="Enolase C-terminal domain-like"/>
    <property type="match status" value="1"/>
</dbReference>
<dbReference type="GO" id="GO:0016836">
    <property type="term" value="F:hydro-lyase activity"/>
    <property type="evidence" value="ECO:0007669"/>
    <property type="project" value="TreeGrafter"/>
</dbReference>
<evidence type="ECO:0000256" key="3">
    <source>
        <dbReference type="ARBA" id="ARBA00022842"/>
    </source>
</evidence>
<dbReference type="InterPro" id="IPR046945">
    <property type="entry name" value="RHMD-like"/>
</dbReference>
<dbReference type="PANTHER" id="PTHR13794:SF58">
    <property type="entry name" value="MITOCHONDRIAL ENOLASE SUPERFAMILY MEMBER 1"/>
    <property type="match status" value="1"/>
</dbReference>